<dbReference type="AlphaFoldDB" id="A0A9N9HNT8"/>
<evidence type="ECO:0000256" key="1">
    <source>
        <dbReference type="SAM" id="MobiDB-lite"/>
    </source>
</evidence>
<comment type="caution">
    <text evidence="2">The sequence shown here is derived from an EMBL/GenBank/DDBJ whole genome shotgun (WGS) entry which is preliminary data.</text>
</comment>
<feature type="compositionally biased region" description="Polar residues" evidence="1">
    <location>
        <begin position="135"/>
        <end position="146"/>
    </location>
</feature>
<gene>
    <name evidence="2" type="ORF">ALEPTO_LOCUS11471</name>
</gene>
<accession>A0A9N9HNT8</accession>
<evidence type="ECO:0000313" key="2">
    <source>
        <dbReference type="EMBL" id="CAG8698386.1"/>
    </source>
</evidence>
<feature type="region of interest" description="Disordered" evidence="1">
    <location>
        <begin position="129"/>
        <end position="207"/>
    </location>
</feature>
<proteinExistence type="predicted"/>
<evidence type="ECO:0000313" key="3">
    <source>
        <dbReference type="Proteomes" id="UP000789508"/>
    </source>
</evidence>
<dbReference type="Proteomes" id="UP000789508">
    <property type="component" value="Unassembled WGS sequence"/>
</dbReference>
<sequence>NNNPWPKPHSQQGTSINNILNNMSAASVIKNKLNNLNLYYIKQLLNHDMTQPRTWQALPHTIKRIPRGRQPKWYNELIIETNLWLEHNNTRLTQPNPFITHNETPRKKKWIIYKNKIIGKNKTKIEKMLDKNKTTSRNKYYTSRLQKQAKKQLRRPNIQIHQANKQQKDNNTNTNNQTTKNKPKQYRQSTFRYGNKTYNIEHSQANE</sequence>
<feature type="compositionally biased region" description="Low complexity" evidence="1">
    <location>
        <begin position="169"/>
        <end position="180"/>
    </location>
</feature>
<protein>
    <submittedName>
        <fullName evidence="2">4491_t:CDS:1</fullName>
    </submittedName>
</protein>
<dbReference type="EMBL" id="CAJVPS010018704">
    <property type="protein sequence ID" value="CAG8698386.1"/>
    <property type="molecule type" value="Genomic_DNA"/>
</dbReference>
<feature type="compositionally biased region" description="Polar residues" evidence="1">
    <location>
        <begin position="186"/>
        <end position="207"/>
    </location>
</feature>
<organism evidence="2 3">
    <name type="scientific">Ambispora leptoticha</name>
    <dbReference type="NCBI Taxonomy" id="144679"/>
    <lineage>
        <taxon>Eukaryota</taxon>
        <taxon>Fungi</taxon>
        <taxon>Fungi incertae sedis</taxon>
        <taxon>Mucoromycota</taxon>
        <taxon>Glomeromycotina</taxon>
        <taxon>Glomeromycetes</taxon>
        <taxon>Archaeosporales</taxon>
        <taxon>Ambisporaceae</taxon>
        <taxon>Ambispora</taxon>
    </lineage>
</organism>
<reference evidence="2" key="1">
    <citation type="submission" date="2021-06" db="EMBL/GenBank/DDBJ databases">
        <authorList>
            <person name="Kallberg Y."/>
            <person name="Tangrot J."/>
            <person name="Rosling A."/>
        </authorList>
    </citation>
    <scope>NUCLEOTIDE SEQUENCE</scope>
    <source>
        <strain evidence="2">FL130A</strain>
    </source>
</reference>
<name>A0A9N9HNT8_9GLOM</name>
<feature type="non-terminal residue" evidence="2">
    <location>
        <position position="1"/>
    </location>
</feature>
<keyword evidence="3" id="KW-1185">Reference proteome</keyword>